<dbReference type="AlphaFoldDB" id="A0A197JGC9"/>
<feature type="transmembrane region" description="Helical" evidence="1">
    <location>
        <begin position="88"/>
        <end position="108"/>
    </location>
</feature>
<dbReference type="Proteomes" id="UP000078512">
    <property type="component" value="Unassembled WGS sequence"/>
</dbReference>
<keyword evidence="1" id="KW-1133">Transmembrane helix</keyword>
<accession>A0A197JGC9</accession>
<feature type="transmembrane region" description="Helical" evidence="1">
    <location>
        <begin position="158"/>
        <end position="179"/>
    </location>
</feature>
<reference evidence="2 3" key="1">
    <citation type="submission" date="2016-05" db="EMBL/GenBank/DDBJ databases">
        <title>Genome sequencing reveals origins of a unique bacterial endosymbiosis in the earliest lineages of terrestrial Fungi.</title>
        <authorList>
            <consortium name="DOE Joint Genome Institute"/>
            <person name="Uehling J."/>
            <person name="Gryganskyi A."/>
            <person name="Hameed K."/>
            <person name="Tschaplinski T."/>
            <person name="Misztal P."/>
            <person name="Wu S."/>
            <person name="Desiro A."/>
            <person name="Vande Pol N."/>
            <person name="Du Z.-Y."/>
            <person name="Zienkiewicz A."/>
            <person name="Zienkiewicz K."/>
            <person name="Morin E."/>
            <person name="Tisserant E."/>
            <person name="Splivallo R."/>
            <person name="Hainaut M."/>
            <person name="Henrissat B."/>
            <person name="Ohm R."/>
            <person name="Kuo A."/>
            <person name="Yan J."/>
            <person name="Lipzen A."/>
            <person name="Nolan M."/>
            <person name="Labutti K."/>
            <person name="Barry K."/>
            <person name="Goldstein A."/>
            <person name="Labbe J."/>
            <person name="Schadt C."/>
            <person name="Tuskan G."/>
            <person name="Grigoriev I."/>
            <person name="Martin F."/>
            <person name="Vilgalys R."/>
            <person name="Bonito G."/>
        </authorList>
    </citation>
    <scope>NUCLEOTIDE SEQUENCE [LARGE SCALE GENOMIC DNA]</scope>
    <source>
        <strain evidence="2 3">AG-77</strain>
    </source>
</reference>
<feature type="transmembrane region" description="Helical" evidence="1">
    <location>
        <begin position="64"/>
        <end position="82"/>
    </location>
</feature>
<keyword evidence="3" id="KW-1185">Reference proteome</keyword>
<dbReference type="PANTHER" id="PTHR36535:SF1">
    <property type="entry name" value="DUF1772 DOMAIN-CONTAINING PROTEIN"/>
    <property type="match status" value="1"/>
</dbReference>
<keyword evidence="1" id="KW-0472">Membrane</keyword>
<dbReference type="OrthoDB" id="5954308at2759"/>
<proteinExistence type="predicted"/>
<dbReference type="InterPro" id="IPR013901">
    <property type="entry name" value="Anthrone_oxy"/>
</dbReference>
<dbReference type="PANTHER" id="PTHR36535">
    <property type="entry name" value="YALI0E30327P"/>
    <property type="match status" value="1"/>
</dbReference>
<keyword evidence="1" id="KW-0812">Transmembrane</keyword>
<dbReference type="Pfam" id="PF08592">
    <property type="entry name" value="Anthrone_oxy"/>
    <property type="match status" value="1"/>
</dbReference>
<organism evidence="2 3">
    <name type="scientific">Linnemannia elongata AG-77</name>
    <dbReference type="NCBI Taxonomy" id="1314771"/>
    <lineage>
        <taxon>Eukaryota</taxon>
        <taxon>Fungi</taxon>
        <taxon>Fungi incertae sedis</taxon>
        <taxon>Mucoromycota</taxon>
        <taxon>Mortierellomycotina</taxon>
        <taxon>Mortierellomycetes</taxon>
        <taxon>Mortierellales</taxon>
        <taxon>Mortierellaceae</taxon>
        <taxon>Linnemannia</taxon>
    </lineage>
</organism>
<feature type="transmembrane region" description="Helical" evidence="1">
    <location>
        <begin position="20"/>
        <end position="43"/>
    </location>
</feature>
<dbReference type="EMBL" id="KV442102">
    <property type="protein sequence ID" value="OAQ24053.1"/>
    <property type="molecule type" value="Genomic_DNA"/>
</dbReference>
<evidence type="ECO:0000313" key="2">
    <source>
        <dbReference type="EMBL" id="OAQ24053.1"/>
    </source>
</evidence>
<protein>
    <recommendedName>
        <fullName evidence="4">DUF1772-domain-containing protein</fullName>
    </recommendedName>
</protein>
<gene>
    <name evidence="2" type="ORF">K457DRAFT_142232</name>
</gene>
<evidence type="ECO:0008006" key="4">
    <source>
        <dbReference type="Google" id="ProtNLM"/>
    </source>
</evidence>
<evidence type="ECO:0000256" key="1">
    <source>
        <dbReference type="SAM" id="Phobius"/>
    </source>
</evidence>
<sequence>MSLLQSLLTSPSSQTVLKTLTVGSIGLFAGQALSYNAIIMPALRTIPPLTALPVWAKSYNVGKNMQVSLIITSLLAGLPVYYKTGNAFFLMGPLVMSAIIPFTLAFIMPVNHTLLGILDGTEGKAAKTSSKQHGKNDHQSLHGKGEGDVKELYVKWDLLHFGRTVMSLVAFGLTLYGSFSRHVLTMFQ</sequence>
<evidence type="ECO:0000313" key="3">
    <source>
        <dbReference type="Proteomes" id="UP000078512"/>
    </source>
</evidence>
<name>A0A197JGC9_9FUNG</name>